<keyword evidence="5 12" id="KW-0732">Signal</keyword>
<keyword evidence="8 9" id="KW-0998">Cell outer membrane</keyword>
<reference evidence="15" key="1">
    <citation type="thesis" date="2020" institute="Technische Universitat Dresden" country="Dresden, Germany">
        <title>The Agarolytic System of Microbulbifer elongatus PORT2, Isolated from Batu Karas, Pangandaran West Java Indonesia.</title>
        <authorList>
            <person name="Anggraeni S.R."/>
        </authorList>
    </citation>
    <scope>NUCLEOTIDE SEQUENCE</scope>
    <source>
        <strain evidence="15">PORT2</strain>
    </source>
</reference>
<feature type="domain" description="TonB-dependent receptor plug" evidence="14">
    <location>
        <begin position="55"/>
        <end position="162"/>
    </location>
</feature>
<evidence type="ECO:0000259" key="13">
    <source>
        <dbReference type="Pfam" id="PF00593"/>
    </source>
</evidence>
<dbReference type="Pfam" id="PF00593">
    <property type="entry name" value="TonB_dep_Rec_b-barrel"/>
    <property type="match status" value="1"/>
</dbReference>
<evidence type="ECO:0000256" key="1">
    <source>
        <dbReference type="ARBA" id="ARBA00004571"/>
    </source>
</evidence>
<feature type="signal peptide" evidence="12">
    <location>
        <begin position="1"/>
        <end position="29"/>
    </location>
</feature>
<dbReference type="PANTHER" id="PTHR40980">
    <property type="entry name" value="PLUG DOMAIN-CONTAINING PROTEIN"/>
    <property type="match status" value="1"/>
</dbReference>
<evidence type="ECO:0000256" key="6">
    <source>
        <dbReference type="ARBA" id="ARBA00023077"/>
    </source>
</evidence>
<evidence type="ECO:0000256" key="8">
    <source>
        <dbReference type="ARBA" id="ARBA00023237"/>
    </source>
</evidence>
<gene>
    <name evidence="15" type="ORF">HXX02_07290</name>
</gene>
<name>A0ABT1NZF1_9GAMM</name>
<dbReference type="InterPro" id="IPR039426">
    <property type="entry name" value="TonB-dep_rcpt-like"/>
</dbReference>
<dbReference type="PROSITE" id="PS01156">
    <property type="entry name" value="TONB_DEPENDENT_REC_2"/>
    <property type="match status" value="1"/>
</dbReference>
<evidence type="ECO:0000313" key="16">
    <source>
        <dbReference type="Proteomes" id="UP001205566"/>
    </source>
</evidence>
<dbReference type="Proteomes" id="UP001205566">
    <property type="component" value="Unassembled WGS sequence"/>
</dbReference>
<dbReference type="EMBL" id="JACASI010000020">
    <property type="protein sequence ID" value="MCQ3829245.1"/>
    <property type="molecule type" value="Genomic_DNA"/>
</dbReference>
<evidence type="ECO:0000256" key="4">
    <source>
        <dbReference type="ARBA" id="ARBA00022692"/>
    </source>
</evidence>
<feature type="short sequence motif" description="TonB C-terminal box" evidence="10">
    <location>
        <begin position="935"/>
        <end position="952"/>
    </location>
</feature>
<dbReference type="RefSeq" id="WP_255874131.1">
    <property type="nucleotide sequence ID" value="NZ_JACASI010000020.1"/>
</dbReference>
<evidence type="ECO:0000256" key="11">
    <source>
        <dbReference type="RuleBase" id="RU003357"/>
    </source>
</evidence>
<evidence type="ECO:0000256" key="7">
    <source>
        <dbReference type="ARBA" id="ARBA00023136"/>
    </source>
</evidence>
<organism evidence="15 16">
    <name type="scientific">Microbulbifer elongatus</name>
    <dbReference type="NCBI Taxonomy" id="86173"/>
    <lineage>
        <taxon>Bacteria</taxon>
        <taxon>Pseudomonadati</taxon>
        <taxon>Pseudomonadota</taxon>
        <taxon>Gammaproteobacteria</taxon>
        <taxon>Cellvibrionales</taxon>
        <taxon>Microbulbiferaceae</taxon>
        <taxon>Microbulbifer</taxon>
    </lineage>
</organism>
<dbReference type="PROSITE" id="PS52016">
    <property type="entry name" value="TONB_DEPENDENT_REC_3"/>
    <property type="match status" value="1"/>
</dbReference>
<protein>
    <submittedName>
        <fullName evidence="15">TonB-dependent receptor</fullName>
    </submittedName>
</protein>
<keyword evidence="16" id="KW-1185">Reference proteome</keyword>
<dbReference type="Gene3D" id="2.40.170.20">
    <property type="entry name" value="TonB-dependent receptor, beta-barrel domain"/>
    <property type="match status" value="1"/>
</dbReference>
<keyword evidence="3 9" id="KW-1134">Transmembrane beta strand</keyword>
<dbReference type="InterPro" id="IPR036942">
    <property type="entry name" value="Beta-barrel_TonB_sf"/>
</dbReference>
<keyword evidence="15" id="KW-0675">Receptor</keyword>
<evidence type="ECO:0000256" key="2">
    <source>
        <dbReference type="ARBA" id="ARBA00022448"/>
    </source>
</evidence>
<dbReference type="Gene3D" id="2.170.130.10">
    <property type="entry name" value="TonB-dependent receptor, plug domain"/>
    <property type="match status" value="1"/>
</dbReference>
<evidence type="ECO:0000259" key="14">
    <source>
        <dbReference type="Pfam" id="PF07715"/>
    </source>
</evidence>
<dbReference type="InterPro" id="IPR037066">
    <property type="entry name" value="Plug_dom_sf"/>
</dbReference>
<evidence type="ECO:0000256" key="5">
    <source>
        <dbReference type="ARBA" id="ARBA00022729"/>
    </source>
</evidence>
<keyword evidence="6 11" id="KW-0798">TonB box</keyword>
<dbReference type="Pfam" id="PF07715">
    <property type="entry name" value="Plug"/>
    <property type="match status" value="1"/>
</dbReference>
<dbReference type="InterPro" id="IPR000531">
    <property type="entry name" value="Beta-barrel_TonB"/>
</dbReference>
<evidence type="ECO:0000256" key="9">
    <source>
        <dbReference type="PROSITE-ProRule" id="PRU01360"/>
    </source>
</evidence>
<keyword evidence="4 9" id="KW-0812">Transmembrane</keyword>
<dbReference type="InterPro" id="IPR010917">
    <property type="entry name" value="TonB_rcpt_CS"/>
</dbReference>
<comment type="subcellular location">
    <subcellularLocation>
        <location evidence="1 9">Cell outer membrane</location>
        <topology evidence="1 9">Multi-pass membrane protein</topology>
    </subcellularLocation>
</comment>
<feature type="chain" id="PRO_5046191616" evidence="12">
    <location>
        <begin position="30"/>
        <end position="952"/>
    </location>
</feature>
<evidence type="ECO:0000256" key="10">
    <source>
        <dbReference type="PROSITE-ProRule" id="PRU10144"/>
    </source>
</evidence>
<dbReference type="PANTHER" id="PTHR40980:SF3">
    <property type="entry name" value="TONB-DEPENDENT RECEPTOR-LIKE BETA-BARREL DOMAIN-CONTAINING PROTEIN"/>
    <property type="match status" value="1"/>
</dbReference>
<proteinExistence type="inferred from homology"/>
<dbReference type="NCBIfam" id="TIGR01782">
    <property type="entry name" value="TonB-Xanth-Caul"/>
    <property type="match status" value="1"/>
</dbReference>
<comment type="caution">
    <text evidence="15">The sequence shown here is derived from an EMBL/GenBank/DDBJ whole genome shotgun (WGS) entry which is preliminary data.</text>
</comment>
<evidence type="ECO:0000313" key="15">
    <source>
        <dbReference type="EMBL" id="MCQ3829245.1"/>
    </source>
</evidence>
<accession>A0ABT1NZF1</accession>
<dbReference type="InterPro" id="IPR012910">
    <property type="entry name" value="Plug_dom"/>
</dbReference>
<evidence type="ECO:0000256" key="3">
    <source>
        <dbReference type="ARBA" id="ARBA00022452"/>
    </source>
</evidence>
<feature type="domain" description="TonB-dependent receptor-like beta-barrel" evidence="13">
    <location>
        <begin position="454"/>
        <end position="919"/>
    </location>
</feature>
<dbReference type="InterPro" id="IPR010104">
    <property type="entry name" value="TonB_rcpt_bac"/>
</dbReference>
<sequence length="952" mass="104664">MSLTNKRFRPALLSAAIAAAASASICSYAQEQDEALEEVVVTGIRSSVLDSVSAKRDSDVVAEVIDAGDLASLPDVSIADALGRLPGVTTVRDSGQSSQLNIRGMNGDFVQTSLNGREQASTSGYTAGSRWIAFDQYPSELITQAAVYKSPKASLIEGGVAGTVEMKTANPLEAQNQHNFNANVRYSFNDAAENVGADEAGQRVSFSYQGKFLDDTLGVAVGYADLSQPNNAEHMNSFVEGTRDFDGDGSEDRIIKGFQLRAENGEDERQGYLASVVWQPSDAISAQFDYFRSDFSSVDTRSGFYLEGLQRDAGTYDIQNPVVEDGILTGGDVTLTTLAGPWIEIRQEDQSTESLTESFGFEFDWQITDNFNAKMDIAHSSGEKTRLDRIASMHAYDLTYDADGNLQSWQELGGQSVDFQLNAGKMPSVAFNTDYTDLSHMRLGIWEQFPHEYTDDLDSVRFDFKYDVEMPVVASFEAGVRWSERVFGDERGTFRWGRREGQNGFVDADGNVVLNEGCEFNRSDVPCMPMELDGFVTAHSFGGSMSGYPNYLTLDLEGIANAVFGPGNYDAQQTWDHNWTLIESGELREEVTAYYFMANLDTEMFGIPVTGNAGVRVVETDTKSIGIQQVRDGEGDEIIDDNGVARYDYAHVEYGPEYTDVLPSLNLSFHITEQDQVRFSAAKVMGRPPVFQLRGGAGSWIDTANDGVSPRYNVWSKGNPNLDPFRANQLDISYEHYFEDGGAVTAAVFYKDIESLIETVTFFEGDIAWSEIGLEAPEGLVEGQYQTVRNNDMGGYVRGIELAYTDTFDQLPGIFSGLGMTSSYSYTESETAVDGGGNFPDQLLPLPGLSKNVWSTSVFWDIGNFSTNVNARYRDEYAFSGVAPGGSSLTMADEYTTVDWQSSYSFDNGVDVLFQVNNLTNEPNVATYGTPSAVAEYAEYGRQYFMGVSYQF</sequence>
<comment type="similarity">
    <text evidence="9 11">Belongs to the TonB-dependent receptor family.</text>
</comment>
<evidence type="ECO:0000256" key="12">
    <source>
        <dbReference type="SAM" id="SignalP"/>
    </source>
</evidence>
<dbReference type="SUPFAM" id="SSF56935">
    <property type="entry name" value="Porins"/>
    <property type="match status" value="1"/>
</dbReference>
<keyword evidence="7 9" id="KW-0472">Membrane</keyword>
<keyword evidence="2 9" id="KW-0813">Transport</keyword>